<feature type="non-terminal residue" evidence="7">
    <location>
        <position position="73"/>
    </location>
</feature>
<feature type="non-terminal residue" evidence="7">
    <location>
        <position position="1"/>
    </location>
</feature>
<name>A0A8D7BBP3_MUSAM</name>
<evidence type="ECO:0000313" key="7">
    <source>
        <dbReference type="EMBL" id="CAG1864215.1"/>
    </source>
</evidence>
<evidence type="ECO:0000256" key="4">
    <source>
        <dbReference type="ARBA" id="ARBA00023136"/>
    </source>
</evidence>
<protein>
    <submittedName>
        <fullName evidence="7">(wild Malaysian banana) hypothetical protein</fullName>
    </submittedName>
</protein>
<keyword evidence="3 5" id="KW-1133">Transmembrane helix</keyword>
<keyword evidence="2 5" id="KW-0812">Transmembrane</keyword>
<dbReference type="Gene3D" id="1.20.1250.20">
    <property type="entry name" value="MFS general substrate transporter like domains"/>
    <property type="match status" value="1"/>
</dbReference>
<sequence length="73" mass="7921">ISFFTDAYDLFCISLVTKLLGRIYSFDPNSKSPGTFPLNMSAAITGVAFCGALSGQLFFGWLGDKLGRKKVYG</sequence>
<reference evidence="7" key="1">
    <citation type="submission" date="2021-03" db="EMBL/GenBank/DDBJ databases">
        <authorList>
            <consortium name="Genoscope - CEA"/>
            <person name="William W."/>
        </authorList>
    </citation>
    <scope>NUCLEOTIDE SEQUENCE</scope>
    <source>
        <strain evidence="7">Doubled-haploid Pahang</strain>
    </source>
</reference>
<dbReference type="GO" id="GO:0016020">
    <property type="term" value="C:membrane"/>
    <property type="evidence" value="ECO:0007669"/>
    <property type="project" value="UniProtKB-SubCell"/>
</dbReference>
<accession>A0A8D7BBP3</accession>
<feature type="transmembrane region" description="Helical" evidence="5">
    <location>
        <begin position="40"/>
        <end position="62"/>
    </location>
</feature>
<dbReference type="InterPro" id="IPR036259">
    <property type="entry name" value="MFS_trans_sf"/>
</dbReference>
<proteinExistence type="predicted"/>
<dbReference type="SUPFAM" id="SSF103473">
    <property type="entry name" value="MFS general substrate transporter"/>
    <property type="match status" value="1"/>
</dbReference>
<feature type="domain" description="Major facilitator superfamily (MFS) profile" evidence="6">
    <location>
        <begin position="1"/>
        <end position="73"/>
    </location>
</feature>
<keyword evidence="4 5" id="KW-0472">Membrane</keyword>
<evidence type="ECO:0000256" key="1">
    <source>
        <dbReference type="ARBA" id="ARBA00004141"/>
    </source>
</evidence>
<gene>
    <name evidence="7" type="ORF">GSMUA_14130.1</name>
</gene>
<dbReference type="InterPro" id="IPR005828">
    <property type="entry name" value="MFS_sugar_transport-like"/>
</dbReference>
<evidence type="ECO:0000256" key="5">
    <source>
        <dbReference type="SAM" id="Phobius"/>
    </source>
</evidence>
<dbReference type="EMBL" id="HG996475">
    <property type="protein sequence ID" value="CAG1864215.1"/>
    <property type="molecule type" value="Genomic_DNA"/>
</dbReference>
<dbReference type="Pfam" id="PF00083">
    <property type="entry name" value="Sugar_tr"/>
    <property type="match status" value="1"/>
</dbReference>
<dbReference type="AlphaFoldDB" id="A0A8D7BBP3"/>
<evidence type="ECO:0000259" key="6">
    <source>
        <dbReference type="PROSITE" id="PS50850"/>
    </source>
</evidence>
<evidence type="ECO:0000256" key="2">
    <source>
        <dbReference type="ARBA" id="ARBA00022692"/>
    </source>
</evidence>
<dbReference type="PROSITE" id="PS50850">
    <property type="entry name" value="MFS"/>
    <property type="match status" value="1"/>
</dbReference>
<evidence type="ECO:0000256" key="3">
    <source>
        <dbReference type="ARBA" id="ARBA00022989"/>
    </source>
</evidence>
<dbReference type="GO" id="GO:0022857">
    <property type="term" value="F:transmembrane transporter activity"/>
    <property type="evidence" value="ECO:0007669"/>
    <property type="project" value="InterPro"/>
</dbReference>
<dbReference type="InterPro" id="IPR020846">
    <property type="entry name" value="MFS_dom"/>
</dbReference>
<comment type="subcellular location">
    <subcellularLocation>
        <location evidence="1">Membrane</location>
        <topology evidence="1">Multi-pass membrane protein</topology>
    </subcellularLocation>
</comment>
<organism evidence="7">
    <name type="scientific">Musa acuminata subsp. malaccensis</name>
    <name type="common">Wild banana</name>
    <name type="synonym">Musa malaccensis</name>
    <dbReference type="NCBI Taxonomy" id="214687"/>
    <lineage>
        <taxon>Eukaryota</taxon>
        <taxon>Viridiplantae</taxon>
        <taxon>Streptophyta</taxon>
        <taxon>Embryophyta</taxon>
        <taxon>Tracheophyta</taxon>
        <taxon>Spermatophyta</taxon>
        <taxon>Magnoliopsida</taxon>
        <taxon>Liliopsida</taxon>
        <taxon>Zingiberales</taxon>
        <taxon>Musaceae</taxon>
        <taxon>Musa</taxon>
    </lineage>
</organism>